<dbReference type="RefSeq" id="WP_260218535.1">
    <property type="nucleotide sequence ID" value="NZ_JAJAGO010000006.1"/>
</dbReference>
<keyword evidence="2" id="KW-1185">Reference proteome</keyword>
<organism evidence="1 2">
    <name type="scientific">Streptomyces gossypii</name>
    <dbReference type="NCBI Taxonomy" id="2883101"/>
    <lineage>
        <taxon>Bacteria</taxon>
        <taxon>Bacillati</taxon>
        <taxon>Actinomycetota</taxon>
        <taxon>Actinomycetes</taxon>
        <taxon>Kitasatosporales</taxon>
        <taxon>Streptomycetaceae</taxon>
        <taxon>Streptomyces</taxon>
    </lineage>
</organism>
<dbReference type="Proteomes" id="UP001156389">
    <property type="component" value="Unassembled WGS sequence"/>
</dbReference>
<name>A0ABT2JTJ2_9ACTN</name>
<evidence type="ECO:0000313" key="2">
    <source>
        <dbReference type="Proteomes" id="UP001156389"/>
    </source>
</evidence>
<reference evidence="1 2" key="1">
    <citation type="submission" date="2021-10" db="EMBL/GenBank/DDBJ databases">
        <title>Streptomyces gossypii sp. nov., isolated from soil collected from cotton field.</title>
        <authorList>
            <person name="Ge X."/>
            <person name="Chen X."/>
            <person name="Liu W."/>
        </authorList>
    </citation>
    <scope>NUCLEOTIDE SEQUENCE [LARGE SCALE GENOMIC DNA]</scope>
    <source>
        <strain evidence="1 2">N2-109</strain>
    </source>
</reference>
<protein>
    <submittedName>
        <fullName evidence="1">Uncharacterized protein</fullName>
    </submittedName>
</protein>
<proteinExistence type="predicted"/>
<dbReference type="EMBL" id="JAJAGO010000006">
    <property type="protein sequence ID" value="MCT2591212.1"/>
    <property type="molecule type" value="Genomic_DNA"/>
</dbReference>
<evidence type="ECO:0000313" key="1">
    <source>
        <dbReference type="EMBL" id="MCT2591212.1"/>
    </source>
</evidence>
<comment type="caution">
    <text evidence="1">The sequence shown here is derived from an EMBL/GenBank/DDBJ whole genome shotgun (WGS) entry which is preliminary data.</text>
</comment>
<sequence length="89" mass="9857">MANGHACDVVGTADHDENAADRALTALCWWRTDLPQGVCEDYWRDVHGIMFARTPGGPVIRYYSRCAWMLPCPPGARSSAWPLPPGSQR</sequence>
<accession>A0ABT2JTJ2</accession>
<gene>
    <name evidence="1" type="ORF">LHJ74_15065</name>
</gene>